<dbReference type="EMBL" id="BARV01026135">
    <property type="protein sequence ID" value="GAI37496.1"/>
    <property type="molecule type" value="Genomic_DNA"/>
</dbReference>
<dbReference type="GO" id="GO:0003676">
    <property type="term" value="F:nucleic acid binding"/>
    <property type="evidence" value="ECO:0007669"/>
    <property type="project" value="InterPro"/>
</dbReference>
<sequence length="64" mass="7013">MVATSSASGKTLCYNAPVMEAILTERGSCALYLFPTKALAQDQLRGLQELFYPHLFQIGEVATF</sequence>
<dbReference type="Pfam" id="PF00270">
    <property type="entry name" value="DEAD"/>
    <property type="match status" value="1"/>
</dbReference>
<evidence type="ECO:0000313" key="2">
    <source>
        <dbReference type="EMBL" id="GAI37496.1"/>
    </source>
</evidence>
<dbReference type="InterPro" id="IPR027417">
    <property type="entry name" value="P-loop_NTPase"/>
</dbReference>
<dbReference type="GO" id="GO:0005524">
    <property type="term" value="F:ATP binding"/>
    <property type="evidence" value="ECO:0007669"/>
    <property type="project" value="InterPro"/>
</dbReference>
<dbReference type="PANTHER" id="PTHR47957">
    <property type="entry name" value="ATP-DEPENDENT HELICASE HRQ1"/>
    <property type="match status" value="1"/>
</dbReference>
<feature type="domain" description="DEAD/DEAH-box helicase" evidence="1">
    <location>
        <begin position="2"/>
        <end position="53"/>
    </location>
</feature>
<dbReference type="Gene3D" id="3.40.50.300">
    <property type="entry name" value="P-loop containing nucleotide triphosphate hydrolases"/>
    <property type="match status" value="1"/>
</dbReference>
<dbReference type="GO" id="GO:0005634">
    <property type="term" value="C:nucleus"/>
    <property type="evidence" value="ECO:0007669"/>
    <property type="project" value="TreeGrafter"/>
</dbReference>
<accession>X1P4Y5</accession>
<dbReference type="GO" id="GO:0043138">
    <property type="term" value="F:3'-5' DNA helicase activity"/>
    <property type="evidence" value="ECO:0007669"/>
    <property type="project" value="TreeGrafter"/>
</dbReference>
<evidence type="ECO:0000259" key="1">
    <source>
        <dbReference type="Pfam" id="PF00270"/>
    </source>
</evidence>
<dbReference type="SUPFAM" id="SSF52540">
    <property type="entry name" value="P-loop containing nucleoside triphosphate hydrolases"/>
    <property type="match status" value="1"/>
</dbReference>
<proteinExistence type="predicted"/>
<comment type="caution">
    <text evidence="2">The sequence shown here is derived from an EMBL/GenBank/DDBJ whole genome shotgun (WGS) entry which is preliminary data.</text>
</comment>
<dbReference type="GO" id="GO:0036297">
    <property type="term" value="P:interstrand cross-link repair"/>
    <property type="evidence" value="ECO:0007669"/>
    <property type="project" value="TreeGrafter"/>
</dbReference>
<dbReference type="GO" id="GO:0006289">
    <property type="term" value="P:nucleotide-excision repair"/>
    <property type="evidence" value="ECO:0007669"/>
    <property type="project" value="TreeGrafter"/>
</dbReference>
<name>X1P4Y5_9ZZZZ</name>
<protein>
    <recommendedName>
        <fullName evidence="1">DEAD/DEAH-box helicase domain-containing protein</fullName>
    </recommendedName>
</protein>
<dbReference type="AlphaFoldDB" id="X1P4Y5"/>
<dbReference type="PANTHER" id="PTHR47957:SF3">
    <property type="entry name" value="ATP-DEPENDENT HELICASE HRQ1"/>
    <property type="match status" value="1"/>
</dbReference>
<gene>
    <name evidence="2" type="ORF">S06H3_42291</name>
</gene>
<dbReference type="InterPro" id="IPR011545">
    <property type="entry name" value="DEAD/DEAH_box_helicase_dom"/>
</dbReference>
<organism evidence="2">
    <name type="scientific">marine sediment metagenome</name>
    <dbReference type="NCBI Taxonomy" id="412755"/>
    <lineage>
        <taxon>unclassified sequences</taxon>
        <taxon>metagenomes</taxon>
        <taxon>ecological metagenomes</taxon>
    </lineage>
</organism>
<reference evidence="2" key="1">
    <citation type="journal article" date="2014" name="Front. Microbiol.">
        <title>High frequency of phylogenetically diverse reductive dehalogenase-homologous genes in deep subseafloor sedimentary metagenomes.</title>
        <authorList>
            <person name="Kawai M."/>
            <person name="Futagami T."/>
            <person name="Toyoda A."/>
            <person name="Takaki Y."/>
            <person name="Nishi S."/>
            <person name="Hori S."/>
            <person name="Arai W."/>
            <person name="Tsubouchi T."/>
            <person name="Morono Y."/>
            <person name="Uchiyama I."/>
            <person name="Ito T."/>
            <person name="Fujiyama A."/>
            <person name="Inagaki F."/>
            <person name="Takami H."/>
        </authorList>
    </citation>
    <scope>NUCLEOTIDE SEQUENCE</scope>
    <source>
        <strain evidence="2">Expedition CK06-06</strain>
    </source>
</reference>